<dbReference type="SUPFAM" id="SSF69065">
    <property type="entry name" value="RNase III domain-like"/>
    <property type="match status" value="2"/>
</dbReference>
<comment type="caution">
    <text evidence="3">The sequence shown here is derived from an EMBL/GenBank/DDBJ whole genome shotgun (WGS) entry which is preliminary data.</text>
</comment>
<feature type="region of interest" description="Disordered" evidence="1">
    <location>
        <begin position="433"/>
        <end position="482"/>
    </location>
</feature>
<dbReference type="EMBL" id="JARJCM010000034">
    <property type="protein sequence ID" value="KAJ7037987.1"/>
    <property type="molecule type" value="Genomic_DNA"/>
</dbReference>
<dbReference type="GO" id="GO:0004525">
    <property type="term" value="F:ribonuclease III activity"/>
    <property type="evidence" value="ECO:0007669"/>
    <property type="project" value="InterPro"/>
</dbReference>
<feature type="compositionally biased region" description="Basic residues" evidence="1">
    <location>
        <begin position="471"/>
        <end position="482"/>
    </location>
</feature>
<protein>
    <recommendedName>
        <fullName evidence="2">RNase III domain-containing protein</fullName>
    </recommendedName>
</protein>
<evidence type="ECO:0000313" key="3">
    <source>
        <dbReference type="EMBL" id="KAJ7037987.1"/>
    </source>
</evidence>
<gene>
    <name evidence="3" type="ORF">C8F04DRAFT_1090939</name>
</gene>
<keyword evidence="4" id="KW-1185">Reference proteome</keyword>
<dbReference type="AlphaFoldDB" id="A0AAD6X626"/>
<dbReference type="Pfam" id="PF00636">
    <property type="entry name" value="Ribonuclease_3"/>
    <property type="match status" value="1"/>
</dbReference>
<accession>A0AAD6X626</accession>
<reference evidence="3" key="1">
    <citation type="submission" date="2023-03" db="EMBL/GenBank/DDBJ databases">
        <title>Massive genome expansion in bonnet fungi (Mycena s.s.) driven by repeated elements and novel gene families across ecological guilds.</title>
        <authorList>
            <consortium name="Lawrence Berkeley National Laboratory"/>
            <person name="Harder C.B."/>
            <person name="Miyauchi S."/>
            <person name="Viragh M."/>
            <person name="Kuo A."/>
            <person name="Thoen E."/>
            <person name="Andreopoulos B."/>
            <person name="Lu D."/>
            <person name="Skrede I."/>
            <person name="Drula E."/>
            <person name="Henrissat B."/>
            <person name="Morin E."/>
            <person name="Kohler A."/>
            <person name="Barry K."/>
            <person name="LaButti K."/>
            <person name="Morin E."/>
            <person name="Salamov A."/>
            <person name="Lipzen A."/>
            <person name="Mereny Z."/>
            <person name="Hegedus B."/>
            <person name="Baldrian P."/>
            <person name="Stursova M."/>
            <person name="Weitz H."/>
            <person name="Taylor A."/>
            <person name="Grigoriev I.V."/>
            <person name="Nagy L.G."/>
            <person name="Martin F."/>
            <person name="Kauserud H."/>
        </authorList>
    </citation>
    <scope>NUCLEOTIDE SEQUENCE</scope>
    <source>
        <strain evidence="3">CBHHK200</strain>
    </source>
</reference>
<feature type="compositionally biased region" description="Basic and acidic residues" evidence="1">
    <location>
        <begin position="434"/>
        <end position="470"/>
    </location>
</feature>
<evidence type="ECO:0000256" key="1">
    <source>
        <dbReference type="SAM" id="MobiDB-lite"/>
    </source>
</evidence>
<dbReference type="GO" id="GO:0006396">
    <property type="term" value="P:RNA processing"/>
    <property type="evidence" value="ECO:0007669"/>
    <property type="project" value="InterPro"/>
</dbReference>
<proteinExistence type="predicted"/>
<name>A0AAD6X626_9AGAR</name>
<dbReference type="Gene3D" id="1.10.1520.10">
    <property type="entry name" value="Ribonuclease III domain"/>
    <property type="match status" value="1"/>
</dbReference>
<sequence length="482" mass="53901">MHPSDTRTTPRWTWPRRQLRKTQPTLPIHTWSRLCRSSEPELLLRQQDQPAGGWPSLDLKAKLPQNYPPPLALKDADTLRLAPTSLEDGRLEWLGDGLVEAAIAVSAHNHLPDLNAQPPGEILQRVGGKALLARLALLYSVEGSRCLEDMCDLFEIFTAAIATDAGFPRALEWLIELFDPWVSEYCATHACGSVVHARRRYKSCLRAFGDAPVAELPFEGINLGAMAAFGRHPVGWRALEMPPVRELIKSLRPRWPNLHVSNVDLGDAYPPEPPTFESKDAQLLTNALTSTFCHFHFPHTVVGNSRYHWLGHSLYRLAVSVLAYQQLTSTSSAELDDVRLECLDETLLARLATVLGLDKYARVLHPEGANSTDIGPFQYAEAFLAFVAAIYLGTGWESLLCWLRRLLSPWITAAANGDFRVSSSAAKQRAVRCQHREKPPPKEQHLDVSDDGPTTREDSLKRKLDGDTGTRCKKRRPNRKKA</sequence>
<dbReference type="InterPro" id="IPR000999">
    <property type="entry name" value="RNase_III_dom"/>
</dbReference>
<dbReference type="InterPro" id="IPR036389">
    <property type="entry name" value="RNase_III_sf"/>
</dbReference>
<feature type="domain" description="RNase III" evidence="2">
    <location>
        <begin position="276"/>
        <end position="395"/>
    </location>
</feature>
<dbReference type="CDD" id="cd00593">
    <property type="entry name" value="RIBOc"/>
    <property type="match status" value="1"/>
</dbReference>
<organism evidence="3 4">
    <name type="scientific">Mycena alexandri</name>
    <dbReference type="NCBI Taxonomy" id="1745969"/>
    <lineage>
        <taxon>Eukaryota</taxon>
        <taxon>Fungi</taxon>
        <taxon>Dikarya</taxon>
        <taxon>Basidiomycota</taxon>
        <taxon>Agaricomycotina</taxon>
        <taxon>Agaricomycetes</taxon>
        <taxon>Agaricomycetidae</taxon>
        <taxon>Agaricales</taxon>
        <taxon>Marasmiineae</taxon>
        <taxon>Mycenaceae</taxon>
        <taxon>Mycena</taxon>
    </lineage>
</organism>
<dbReference type="Proteomes" id="UP001218188">
    <property type="component" value="Unassembled WGS sequence"/>
</dbReference>
<evidence type="ECO:0000259" key="2">
    <source>
        <dbReference type="PROSITE" id="PS50142"/>
    </source>
</evidence>
<evidence type="ECO:0000313" key="4">
    <source>
        <dbReference type="Proteomes" id="UP001218188"/>
    </source>
</evidence>
<dbReference type="PROSITE" id="PS50142">
    <property type="entry name" value="RNASE_3_2"/>
    <property type="match status" value="1"/>
</dbReference>